<organism evidence="1 2">
    <name type="scientific">Bacteroides uniformis</name>
    <dbReference type="NCBI Taxonomy" id="820"/>
    <lineage>
        <taxon>Bacteria</taxon>
        <taxon>Pseudomonadati</taxon>
        <taxon>Bacteroidota</taxon>
        <taxon>Bacteroidia</taxon>
        <taxon>Bacteroidales</taxon>
        <taxon>Bacteroidaceae</taxon>
        <taxon>Bacteroides</taxon>
    </lineage>
</organism>
<sequence length="52" mass="5976">TAVGLLLDEDAGKRTGTLNASCRPKSLSEKYTRHVQMEELWERTESIVKKWL</sequence>
<comment type="caution">
    <text evidence="1">The sequence shown here is derived from an EMBL/GenBank/DDBJ whole genome shotgun (WGS) entry which is preliminary data.</text>
</comment>
<dbReference type="EMBL" id="JAQNSI010000013">
    <property type="protein sequence ID" value="MDC1899086.1"/>
    <property type="molecule type" value="Genomic_DNA"/>
</dbReference>
<accession>A0AAW6GYT2</accession>
<name>A0AAW6GYT2_BACUN</name>
<proteinExistence type="predicted"/>
<evidence type="ECO:0000313" key="2">
    <source>
        <dbReference type="Proteomes" id="UP001222603"/>
    </source>
</evidence>
<protein>
    <submittedName>
        <fullName evidence="1">Oxidoreductase</fullName>
    </submittedName>
</protein>
<gene>
    <name evidence="1" type="ORF">POZ10_00420</name>
</gene>
<reference evidence="1" key="1">
    <citation type="submission" date="2022-10" db="EMBL/GenBank/DDBJ databases">
        <title>Human gut microbiome strain richness.</title>
        <authorList>
            <person name="Chen-Liaw A."/>
        </authorList>
    </citation>
    <scope>NUCLEOTIDE SEQUENCE</scope>
    <source>
        <strain evidence="1">1001713st1_F9_1001713B170221_170320</strain>
    </source>
</reference>
<dbReference type="AlphaFoldDB" id="A0AAW6GYT2"/>
<feature type="non-terminal residue" evidence="1">
    <location>
        <position position="1"/>
    </location>
</feature>
<dbReference type="Proteomes" id="UP001222603">
    <property type="component" value="Unassembled WGS sequence"/>
</dbReference>
<evidence type="ECO:0000313" key="1">
    <source>
        <dbReference type="EMBL" id="MDC1899086.1"/>
    </source>
</evidence>